<feature type="transmembrane region" description="Helical" evidence="1">
    <location>
        <begin position="32"/>
        <end position="52"/>
    </location>
</feature>
<evidence type="ECO:0000256" key="1">
    <source>
        <dbReference type="SAM" id="Phobius"/>
    </source>
</evidence>
<keyword evidence="1" id="KW-0472">Membrane</keyword>
<accession>A0A1E7YVN2</accession>
<gene>
    <name evidence="2" type="ORF">BAE30_07975</name>
</gene>
<evidence type="ECO:0000313" key="2">
    <source>
        <dbReference type="EMBL" id="OFC60520.1"/>
    </source>
</evidence>
<sequence>MIPGSEAFNEQNRRAFRRAHQHFFHKSPARRGFSRVGLFIAYCIAIEVMSGMSGHPSFFYDSLYLIEIFIAIGIVRKM</sequence>
<evidence type="ECO:0000313" key="3">
    <source>
        <dbReference type="Proteomes" id="UP000175707"/>
    </source>
</evidence>
<dbReference type="Proteomes" id="UP000175707">
    <property type="component" value="Unassembled WGS sequence"/>
</dbReference>
<dbReference type="AlphaFoldDB" id="A0A1E7YVN2"/>
<keyword evidence="1" id="KW-0812">Transmembrane</keyword>
<dbReference type="EMBL" id="LZYH01000522">
    <property type="protein sequence ID" value="OFC60520.1"/>
    <property type="molecule type" value="Genomic_DNA"/>
</dbReference>
<proteinExistence type="predicted"/>
<organism evidence="2 3">
    <name type="scientific">Acidithiobacillus caldus</name>
    <dbReference type="NCBI Taxonomy" id="33059"/>
    <lineage>
        <taxon>Bacteria</taxon>
        <taxon>Pseudomonadati</taxon>
        <taxon>Pseudomonadota</taxon>
        <taxon>Acidithiobacillia</taxon>
        <taxon>Acidithiobacillales</taxon>
        <taxon>Acidithiobacillaceae</taxon>
        <taxon>Acidithiobacillus</taxon>
    </lineage>
</organism>
<protein>
    <submittedName>
        <fullName evidence="2">Uncharacterized protein</fullName>
    </submittedName>
</protein>
<name>A0A1E7YVN2_9PROT</name>
<reference evidence="2 3" key="1">
    <citation type="submission" date="2016-06" db="EMBL/GenBank/DDBJ databases">
        <title>Gene turnover analysis identifies the evolutionary adaptation of the extremophile Acidithiobacillus caldus.</title>
        <authorList>
            <person name="Zhang X."/>
        </authorList>
    </citation>
    <scope>NUCLEOTIDE SEQUENCE [LARGE SCALE GENOMIC DNA]</scope>
    <source>
        <strain evidence="2 3">S1</strain>
    </source>
</reference>
<comment type="caution">
    <text evidence="2">The sequence shown here is derived from an EMBL/GenBank/DDBJ whole genome shotgun (WGS) entry which is preliminary data.</text>
</comment>
<feature type="transmembrane region" description="Helical" evidence="1">
    <location>
        <begin position="58"/>
        <end position="75"/>
    </location>
</feature>
<keyword evidence="1" id="KW-1133">Transmembrane helix</keyword>